<feature type="transmembrane region" description="Helical" evidence="2">
    <location>
        <begin position="133"/>
        <end position="153"/>
    </location>
</feature>
<keyword evidence="2" id="KW-0812">Transmembrane</keyword>
<organism evidence="4 5">
    <name type="scientific">Georgenia subflava</name>
    <dbReference type="NCBI Taxonomy" id="1622177"/>
    <lineage>
        <taxon>Bacteria</taxon>
        <taxon>Bacillati</taxon>
        <taxon>Actinomycetota</taxon>
        <taxon>Actinomycetes</taxon>
        <taxon>Micrococcales</taxon>
        <taxon>Bogoriellaceae</taxon>
        <taxon>Georgenia</taxon>
    </lineage>
</organism>
<dbReference type="OrthoDB" id="9803111at2"/>
<dbReference type="EMBL" id="WHPC01000042">
    <property type="protein sequence ID" value="MPV37606.1"/>
    <property type="molecule type" value="Genomic_DNA"/>
</dbReference>
<name>A0A6N7EN89_9MICO</name>
<accession>A0A6N7EN89</accession>
<gene>
    <name evidence="4" type="ORF">GB881_11250</name>
</gene>
<dbReference type="InterPro" id="IPR003869">
    <property type="entry name" value="Polysac_CapD-like"/>
</dbReference>
<evidence type="ECO:0000259" key="3">
    <source>
        <dbReference type="Pfam" id="PF02719"/>
    </source>
</evidence>
<proteinExistence type="inferred from homology"/>
<keyword evidence="2" id="KW-0472">Membrane</keyword>
<reference evidence="4 5" key="1">
    <citation type="submission" date="2019-10" db="EMBL/GenBank/DDBJ databases">
        <title>Georgenia wutianyii sp. nov. and Georgenia yuyongxinii sp. nov. isolated from plateau pika (Ochotona curzoniae) in the Qinghai-Tibet plateau of China.</title>
        <authorList>
            <person name="Tian Z."/>
        </authorList>
    </citation>
    <scope>NUCLEOTIDE SEQUENCE [LARGE SCALE GENOMIC DNA]</scope>
    <source>
        <strain evidence="4 5">JCM 19765</strain>
    </source>
</reference>
<dbReference type="CDD" id="cd05237">
    <property type="entry name" value="UDP_invert_4-6DH_SDR_e"/>
    <property type="match status" value="1"/>
</dbReference>
<protein>
    <submittedName>
        <fullName evidence="4">NAD-dependent epimerase/dehydratase family protein</fullName>
    </submittedName>
</protein>
<keyword evidence="5" id="KW-1185">Reference proteome</keyword>
<dbReference type="Proteomes" id="UP000437709">
    <property type="component" value="Unassembled WGS sequence"/>
</dbReference>
<dbReference type="Pfam" id="PF02719">
    <property type="entry name" value="Polysacc_synt_2"/>
    <property type="match status" value="1"/>
</dbReference>
<keyword evidence="2" id="KW-1133">Transmembrane helix</keyword>
<dbReference type="InterPro" id="IPR036291">
    <property type="entry name" value="NAD(P)-bd_dom_sf"/>
</dbReference>
<comment type="caution">
    <text evidence="4">The sequence shown here is derived from an EMBL/GenBank/DDBJ whole genome shotgun (WGS) entry which is preliminary data.</text>
</comment>
<feature type="transmembrane region" description="Helical" evidence="2">
    <location>
        <begin position="72"/>
        <end position="93"/>
    </location>
</feature>
<dbReference type="PANTHER" id="PTHR43318">
    <property type="entry name" value="UDP-N-ACETYLGLUCOSAMINE 4,6-DEHYDRATASE"/>
    <property type="match status" value="1"/>
</dbReference>
<evidence type="ECO:0000313" key="5">
    <source>
        <dbReference type="Proteomes" id="UP000437709"/>
    </source>
</evidence>
<dbReference type="Gene3D" id="3.40.50.720">
    <property type="entry name" value="NAD(P)-binding Rossmann-like Domain"/>
    <property type="match status" value="2"/>
</dbReference>
<feature type="domain" description="Polysaccharide biosynthesis protein CapD-like" evidence="3">
    <location>
        <begin position="311"/>
        <end position="589"/>
    </location>
</feature>
<feature type="transmembrane region" description="Helical" evidence="2">
    <location>
        <begin position="105"/>
        <end position="127"/>
    </location>
</feature>
<evidence type="ECO:0000256" key="2">
    <source>
        <dbReference type="SAM" id="Phobius"/>
    </source>
</evidence>
<comment type="similarity">
    <text evidence="1">Belongs to the polysaccharide synthase family.</text>
</comment>
<dbReference type="SUPFAM" id="SSF51735">
    <property type="entry name" value="NAD(P)-binding Rossmann-fold domains"/>
    <property type="match status" value="2"/>
</dbReference>
<evidence type="ECO:0000256" key="1">
    <source>
        <dbReference type="ARBA" id="ARBA00007430"/>
    </source>
</evidence>
<sequence>MTTDAPIPCTVFRYRSHSLIRPHVEDSRVIYSPTARRAGLAAWDVMCWVVGAIFVIGARYDFRLSDVQWNSIVAYVTVGAALLVLAGFLTKFYRGRHRVGSFDEAATLGALYAGVGVIAYVIFIVLIPGLPRGIALLVPPVAVLGSAAGRWLYRLLRTRAVGDRETPTKNIVIYGAGDAGYQLLRLIATDRKSEYRVVGFIDDNPGKRNLRLLGVRVIGDRASLPDAVIDAGAQTVVLAITSAHGDFIGDVQDVIEGAGLEFLTLPPVTEMIGGRVKIGDIRPVDIADILGRRQVKTDLGAIADYLGGKRVLITGAGGSIGSELARQVHRFGPEELILLDRDESALHAVQLSIYGKGLLDTPDMALSDIRDADALRRIFEQHRPEIVFHAAALKHLPMLEMYPEEGWKTNVLGSLNVLTLAAEFDVQVFVNVSTDKAADPTSVLGRTKRLAEQLTAWQAEHANGRYMSVRFGNVLGSRGSMLQTFNSQIDAGGPVTVTHPDITRYFMTIPEACELVMQAGAIGGPGEVLVLDMGTPVKILDVAQRLIARSGKNIEIVFTGLRHGEKMHEDLFGEAESGKRSSHPLISHVTAPALAPEELNAMHTSRTGR</sequence>
<dbReference type="InterPro" id="IPR051203">
    <property type="entry name" value="Polysaccharide_Synthase-Rel"/>
</dbReference>
<dbReference type="PANTHER" id="PTHR43318:SF1">
    <property type="entry name" value="POLYSACCHARIDE BIOSYNTHESIS PROTEIN EPSC-RELATED"/>
    <property type="match status" value="1"/>
</dbReference>
<feature type="transmembrane region" description="Helical" evidence="2">
    <location>
        <begin position="40"/>
        <end position="60"/>
    </location>
</feature>
<evidence type="ECO:0000313" key="4">
    <source>
        <dbReference type="EMBL" id="MPV37606.1"/>
    </source>
</evidence>
<dbReference type="AlphaFoldDB" id="A0A6N7EN89"/>